<evidence type="ECO:0000256" key="2">
    <source>
        <dbReference type="ARBA" id="ARBA00012587"/>
    </source>
</evidence>
<comment type="catalytic activity">
    <reaction evidence="1">
        <text>Exolytic cleavage of the (1-&gt;4)-beta-glycosidic linkage between N-acetylmuramic acid (MurNAc) and N-acetylglucosamine (GlcNAc) residues in peptidoglycan, from either the reducing or the non-reducing ends of the peptidoglycan chains, with concomitant formation of a 1,6-anhydrobond in the MurNAc residue.</text>
        <dbReference type="EC" id="4.2.2.n1"/>
    </reaction>
</comment>
<feature type="signal peptide" evidence="7">
    <location>
        <begin position="1"/>
        <end position="28"/>
    </location>
</feature>
<proteinExistence type="predicted"/>
<evidence type="ECO:0000313" key="9">
    <source>
        <dbReference type="EMBL" id="GLQ20619.1"/>
    </source>
</evidence>
<comment type="caution">
    <text evidence="9">The sequence shown here is derived from an EMBL/GenBank/DDBJ whole genome shotgun (WGS) entry which is preliminary data.</text>
</comment>
<dbReference type="SUPFAM" id="SSF50685">
    <property type="entry name" value="Barwin-like endoglucanases"/>
    <property type="match status" value="1"/>
</dbReference>
<dbReference type="CDD" id="cd14485">
    <property type="entry name" value="mltA_like_LT_A"/>
    <property type="match status" value="1"/>
</dbReference>
<keyword evidence="7" id="KW-0732">Signal</keyword>
<feature type="domain" description="Lytic transglycosylase MltA" evidence="8">
    <location>
        <begin position="181"/>
        <end position="309"/>
    </location>
</feature>
<dbReference type="InterPro" id="IPR010611">
    <property type="entry name" value="3D_dom"/>
</dbReference>
<dbReference type="SMART" id="SM00925">
    <property type="entry name" value="MltA"/>
    <property type="match status" value="1"/>
</dbReference>
<evidence type="ECO:0000256" key="3">
    <source>
        <dbReference type="ARBA" id="ARBA00023239"/>
    </source>
</evidence>
<dbReference type="Proteomes" id="UP001161390">
    <property type="component" value="Unassembled WGS sequence"/>
</dbReference>
<reference evidence="9" key="2">
    <citation type="submission" date="2023-01" db="EMBL/GenBank/DDBJ databases">
        <title>Draft genome sequence of Algimonas porphyrae strain NBRC 108216.</title>
        <authorList>
            <person name="Sun Q."/>
            <person name="Mori K."/>
        </authorList>
    </citation>
    <scope>NUCLEOTIDE SEQUENCE</scope>
    <source>
        <strain evidence="9">NBRC 108216</strain>
    </source>
</reference>
<dbReference type="RefSeq" id="WP_284371371.1">
    <property type="nucleotide sequence ID" value="NZ_BSNJ01000003.1"/>
</dbReference>
<reference evidence="9" key="1">
    <citation type="journal article" date="2014" name="Int. J. Syst. Evol. Microbiol.">
        <title>Complete genome of a new Firmicutes species belonging to the dominant human colonic microbiota ('Ruminococcus bicirculans') reveals two chromosomes and a selective capacity to utilize plant glucans.</title>
        <authorList>
            <consortium name="NISC Comparative Sequencing Program"/>
            <person name="Wegmann U."/>
            <person name="Louis P."/>
            <person name="Goesmann A."/>
            <person name="Henrissat B."/>
            <person name="Duncan S.H."/>
            <person name="Flint H.J."/>
        </authorList>
    </citation>
    <scope>NUCLEOTIDE SEQUENCE</scope>
    <source>
        <strain evidence="9">NBRC 108216</strain>
    </source>
</reference>
<evidence type="ECO:0000259" key="8">
    <source>
        <dbReference type="SMART" id="SM00925"/>
    </source>
</evidence>
<evidence type="ECO:0000256" key="6">
    <source>
        <dbReference type="SAM" id="MobiDB-lite"/>
    </source>
</evidence>
<dbReference type="InterPro" id="IPR036908">
    <property type="entry name" value="RlpA-like_sf"/>
</dbReference>
<feature type="compositionally biased region" description="Pro residues" evidence="6">
    <location>
        <begin position="68"/>
        <end position="77"/>
    </location>
</feature>
<evidence type="ECO:0000256" key="1">
    <source>
        <dbReference type="ARBA" id="ARBA00001420"/>
    </source>
</evidence>
<dbReference type="Gene3D" id="2.40.40.10">
    <property type="entry name" value="RlpA-like domain"/>
    <property type="match status" value="2"/>
</dbReference>
<dbReference type="Pfam" id="PF06725">
    <property type="entry name" value="3D"/>
    <property type="match status" value="1"/>
</dbReference>
<gene>
    <name evidence="9" type="ORF">GCM10007854_15740</name>
</gene>
<organism evidence="9 10">
    <name type="scientific">Algimonas porphyrae</name>
    <dbReference type="NCBI Taxonomy" id="1128113"/>
    <lineage>
        <taxon>Bacteria</taxon>
        <taxon>Pseudomonadati</taxon>
        <taxon>Pseudomonadota</taxon>
        <taxon>Alphaproteobacteria</taxon>
        <taxon>Maricaulales</taxon>
        <taxon>Robiginitomaculaceae</taxon>
        <taxon>Algimonas</taxon>
    </lineage>
</organism>
<feature type="chain" id="PRO_5045596293" description="peptidoglycan lytic exotransglycosylase" evidence="7">
    <location>
        <begin position="29"/>
        <end position="427"/>
    </location>
</feature>
<accession>A0ABQ5V0C4</accession>
<protein>
    <recommendedName>
        <fullName evidence="2">peptidoglycan lytic exotransglycosylase</fullName>
        <ecNumber evidence="2">4.2.2.n1</ecNumber>
    </recommendedName>
    <alternativeName>
        <fullName evidence="5">Murein hydrolase A</fullName>
    </alternativeName>
</protein>
<evidence type="ECO:0000256" key="5">
    <source>
        <dbReference type="ARBA" id="ARBA00030918"/>
    </source>
</evidence>
<keyword evidence="3" id="KW-0456">Lyase</keyword>
<name>A0ABQ5V0C4_9PROT</name>
<dbReference type="InterPro" id="IPR005300">
    <property type="entry name" value="MltA_B"/>
</dbReference>
<evidence type="ECO:0000313" key="10">
    <source>
        <dbReference type="Proteomes" id="UP001161390"/>
    </source>
</evidence>
<feature type="region of interest" description="Disordered" evidence="6">
    <location>
        <begin position="50"/>
        <end position="81"/>
    </location>
</feature>
<evidence type="ECO:0000256" key="4">
    <source>
        <dbReference type="ARBA" id="ARBA00023316"/>
    </source>
</evidence>
<dbReference type="Pfam" id="PF03562">
    <property type="entry name" value="MltA"/>
    <property type="match status" value="1"/>
</dbReference>
<dbReference type="CDD" id="cd14668">
    <property type="entry name" value="mlta_B"/>
    <property type="match status" value="1"/>
</dbReference>
<keyword evidence="10" id="KW-1185">Reference proteome</keyword>
<evidence type="ECO:0000256" key="7">
    <source>
        <dbReference type="SAM" id="SignalP"/>
    </source>
</evidence>
<dbReference type="PANTHER" id="PTHR30124">
    <property type="entry name" value="MEMBRANE-BOUND LYTIC MUREIN TRANSGLYCOSYLASE A"/>
    <property type="match status" value="1"/>
</dbReference>
<dbReference type="PIRSF" id="PIRSF019422">
    <property type="entry name" value="MltA"/>
    <property type="match status" value="1"/>
</dbReference>
<dbReference type="EC" id="4.2.2.n1" evidence="2"/>
<dbReference type="PANTHER" id="PTHR30124:SF0">
    <property type="entry name" value="MEMBRANE-BOUND LYTIC MUREIN TRANSGLYCOSYLASE A"/>
    <property type="match status" value="1"/>
</dbReference>
<dbReference type="InterPro" id="IPR026044">
    <property type="entry name" value="MltA"/>
</dbReference>
<dbReference type="EMBL" id="BSNJ01000003">
    <property type="protein sequence ID" value="GLQ20619.1"/>
    <property type="molecule type" value="Genomic_DNA"/>
</dbReference>
<dbReference type="PROSITE" id="PS51257">
    <property type="entry name" value="PROKAR_LIPOPROTEIN"/>
    <property type="match status" value="1"/>
</dbReference>
<keyword evidence="4" id="KW-0961">Cell wall biogenesis/degradation</keyword>
<sequence>MGRLRPGLFEQGRALGLVLAALWLSACATTRNDAPPPDGPSVAVPDIVATPILDPEPDSGPGFEPMPKSAPPPPAPKDPPDEALIIAPSAFGRLAGWKDADHTTALAAFRRSCKSMLAADPDAWLNPNLPQYGRYRDWEAPCEAALRATHARPFFESLFAPINLSVRDGDEGLLTGYYEPEVEVRIAADAVFSEPILALPDTDTVRRLPRARLSARSARVIAYGRPIDVFFLQVQGSGRLRYADGRIVRAGYAGNNGRAYTSIGRILIRRGELTREQSAKRNIEAWMEAAGPEKARALMNENKRYIFFQEQSLSPEQGPIGAMQVPLTAMGSMAVDPRYHPYGTLAWLDTRLPQAARDYRGAPTRLLVSLQDTGSAIRGPLRGDLFFGSGSQAGARAGVMKHPVRWTVLLPKALAPLPPPHPKVPEV</sequence>